<dbReference type="OrthoDB" id="1915303at2759"/>
<keyword evidence="1" id="KW-0812">Transmembrane</keyword>
<protein>
    <submittedName>
        <fullName evidence="2">Uncharacterized protein</fullName>
    </submittedName>
</protein>
<dbReference type="EMBL" id="PKPP01000814">
    <property type="protein sequence ID" value="PWA88444.1"/>
    <property type="molecule type" value="Genomic_DNA"/>
</dbReference>
<dbReference type="PANTHER" id="PTHR35307:SF6">
    <property type="entry name" value="TRANSMEMBRANE PROTEIN"/>
    <property type="match status" value="1"/>
</dbReference>
<feature type="transmembrane region" description="Helical" evidence="1">
    <location>
        <begin position="144"/>
        <end position="164"/>
    </location>
</feature>
<feature type="transmembrane region" description="Helical" evidence="1">
    <location>
        <begin position="254"/>
        <end position="282"/>
    </location>
</feature>
<accession>A0A2U1PRS1</accession>
<keyword evidence="1" id="KW-1133">Transmembrane helix</keyword>
<feature type="transmembrane region" description="Helical" evidence="1">
    <location>
        <begin position="78"/>
        <end position="99"/>
    </location>
</feature>
<dbReference type="AlphaFoldDB" id="A0A2U1PRS1"/>
<proteinExistence type="predicted"/>
<keyword evidence="3" id="KW-1185">Reference proteome</keyword>
<dbReference type="PANTHER" id="PTHR35307">
    <property type="entry name" value="PROTEIN, PUTATIVE-RELATED"/>
    <property type="match status" value="1"/>
</dbReference>
<evidence type="ECO:0000313" key="3">
    <source>
        <dbReference type="Proteomes" id="UP000245207"/>
    </source>
</evidence>
<evidence type="ECO:0000313" key="2">
    <source>
        <dbReference type="EMBL" id="PWA88444.1"/>
    </source>
</evidence>
<comment type="caution">
    <text evidence="2">The sequence shown here is derived from an EMBL/GenBank/DDBJ whole genome shotgun (WGS) entry which is preliminary data.</text>
</comment>
<keyword evidence="1" id="KW-0472">Membrane</keyword>
<feature type="transmembrane region" description="Helical" evidence="1">
    <location>
        <begin position="302"/>
        <end position="324"/>
    </location>
</feature>
<gene>
    <name evidence="2" type="ORF">CTI12_AA090850</name>
</gene>
<feature type="transmembrane region" description="Helical" evidence="1">
    <location>
        <begin position="176"/>
        <end position="202"/>
    </location>
</feature>
<feature type="transmembrane region" description="Helical" evidence="1">
    <location>
        <begin position="47"/>
        <end position="66"/>
    </location>
</feature>
<organism evidence="2 3">
    <name type="scientific">Artemisia annua</name>
    <name type="common">Sweet wormwood</name>
    <dbReference type="NCBI Taxonomy" id="35608"/>
    <lineage>
        <taxon>Eukaryota</taxon>
        <taxon>Viridiplantae</taxon>
        <taxon>Streptophyta</taxon>
        <taxon>Embryophyta</taxon>
        <taxon>Tracheophyta</taxon>
        <taxon>Spermatophyta</taxon>
        <taxon>Magnoliopsida</taxon>
        <taxon>eudicotyledons</taxon>
        <taxon>Gunneridae</taxon>
        <taxon>Pentapetalae</taxon>
        <taxon>asterids</taxon>
        <taxon>campanulids</taxon>
        <taxon>Asterales</taxon>
        <taxon>Asteraceae</taxon>
        <taxon>Asteroideae</taxon>
        <taxon>Anthemideae</taxon>
        <taxon>Artemisiinae</taxon>
        <taxon>Artemisia</taxon>
    </lineage>
</organism>
<name>A0A2U1PRS1_ARTAN</name>
<evidence type="ECO:0000256" key="1">
    <source>
        <dbReference type="SAM" id="Phobius"/>
    </source>
</evidence>
<sequence>MDYYFYDNWRDMSDNICNFDTVSGIPDNFRECLKDESDQQNKYSKPMPWIGIYIAVASLFCILAMVADLIHGLRNRRLWFPCKIFTLNAASLTVIAVAMKLPVDLSNPMLGVADQVAKIGSMAFMCTMMANLLPSLATMNGKELLTNIIALDILVITSIVNVCIQIKTGVIEVLSYLGYVLLYVAMLLSLLIIHTCSGLTILKSKHIMELKYQAGHETALKDLELQQPGRLTVEKLKQHVKTHWIMAGTGSPQFITACSATTSASGVICVFSTVIHVLMLSIHISFRSLGRCARGCRSDYKWSITVILIIQFIGSLVGTIAPLCRCYAALSFKLSIKWIWNHIKVLKVESYWTQMLYDWKHSSIPFSVSSRKIKIVIQNFKWFEAMFSASSIVMGQNPEQQENFNDQLRRYVLQLQDDMELSERTFKSISKSANGLIKKAEKRQPNNLVRLLRESKGFEGVGKYDSLHVPPIFAEDYLDCWSLPLVTLTAIAVSLPKIQNNVVDRLLSSVSEGLTYVKLVEESLNATDEYVSIQKAAKVLWLEVEVSNKWVGNNLKNHAPEVNTAGLILQWRRILGCYNTYVKLVEESLNATDEYVSIQKAAKVLWLEVEVSNKWVGDNLKNHAPEVNTAGLILQWFKNTAKNIVTEVQLIDIRSANDNSMYRSICANSMYRITESILLSDHTNIDELSQEDLFTELSSMIADILAACLTNLPQVIVTKCHESVIEKRESSVNATVQLLGETTQIINNLQDRELPDLDAAELPFIDKWRDYFTRPSS</sequence>
<reference evidence="2 3" key="1">
    <citation type="journal article" date="2018" name="Mol. Plant">
        <title>The genome of Artemisia annua provides insight into the evolution of Asteraceae family and artemisinin biosynthesis.</title>
        <authorList>
            <person name="Shen Q."/>
            <person name="Zhang L."/>
            <person name="Liao Z."/>
            <person name="Wang S."/>
            <person name="Yan T."/>
            <person name="Shi P."/>
            <person name="Liu M."/>
            <person name="Fu X."/>
            <person name="Pan Q."/>
            <person name="Wang Y."/>
            <person name="Lv Z."/>
            <person name="Lu X."/>
            <person name="Zhang F."/>
            <person name="Jiang W."/>
            <person name="Ma Y."/>
            <person name="Chen M."/>
            <person name="Hao X."/>
            <person name="Li L."/>
            <person name="Tang Y."/>
            <person name="Lv G."/>
            <person name="Zhou Y."/>
            <person name="Sun X."/>
            <person name="Brodelius P.E."/>
            <person name="Rose J.K.C."/>
            <person name="Tang K."/>
        </authorList>
    </citation>
    <scope>NUCLEOTIDE SEQUENCE [LARGE SCALE GENOMIC DNA]</scope>
    <source>
        <strain evidence="3">cv. Huhao1</strain>
        <tissue evidence="2">Leaf</tissue>
    </source>
</reference>
<dbReference type="Proteomes" id="UP000245207">
    <property type="component" value="Unassembled WGS sequence"/>
</dbReference>